<reference evidence="2" key="1">
    <citation type="submission" date="2016-10" db="EMBL/GenBank/DDBJ databases">
        <authorList>
            <person name="Benchimol M."/>
            <person name="Almeida L.G."/>
            <person name="Vasconcelos A.T."/>
            <person name="Perreira-Neves A."/>
            <person name="Rosa I.A."/>
            <person name="Tasca T."/>
            <person name="Bogo M.R."/>
            <person name="de Souza W."/>
        </authorList>
    </citation>
    <scope>NUCLEOTIDE SEQUENCE [LARGE SCALE GENOMIC DNA]</scope>
    <source>
        <strain evidence="2">K</strain>
    </source>
</reference>
<feature type="compositionally biased region" description="Acidic residues" evidence="1">
    <location>
        <begin position="808"/>
        <end position="821"/>
    </location>
</feature>
<feature type="compositionally biased region" description="Acidic residues" evidence="1">
    <location>
        <begin position="707"/>
        <end position="721"/>
    </location>
</feature>
<feature type="compositionally biased region" description="Basic residues" evidence="1">
    <location>
        <begin position="825"/>
        <end position="837"/>
    </location>
</feature>
<feature type="compositionally biased region" description="Basic residues" evidence="1">
    <location>
        <begin position="881"/>
        <end position="891"/>
    </location>
</feature>
<keyword evidence="3" id="KW-1185">Reference proteome</keyword>
<dbReference type="PANTHER" id="PTHR24112:SF64">
    <property type="entry name" value="CHROMOSOME UNDETERMINED SCAFFOLD_46, WHOLE GENOME SHOTGUN SEQUENCE"/>
    <property type="match status" value="1"/>
</dbReference>
<comment type="caution">
    <text evidence="2">The sequence shown here is derived from an EMBL/GenBank/DDBJ whole genome shotgun (WGS) entry which is preliminary data.</text>
</comment>
<accession>A0A1J4KHI8</accession>
<feature type="compositionally biased region" description="Basic residues" evidence="1">
    <location>
        <begin position="854"/>
        <end position="867"/>
    </location>
</feature>
<feature type="region of interest" description="Disordered" evidence="1">
    <location>
        <begin position="688"/>
        <end position="960"/>
    </location>
</feature>
<dbReference type="InterPro" id="IPR051279">
    <property type="entry name" value="PP1-Reg/Actin-Interact_Protein"/>
</dbReference>
<feature type="compositionally biased region" description="Basic residues" evidence="1">
    <location>
        <begin position="788"/>
        <end position="804"/>
    </location>
</feature>
<feature type="compositionally biased region" description="Acidic residues" evidence="1">
    <location>
        <begin position="775"/>
        <end position="784"/>
    </location>
</feature>
<dbReference type="Gene3D" id="3.80.10.10">
    <property type="entry name" value="Ribonuclease Inhibitor"/>
    <property type="match status" value="1"/>
</dbReference>
<evidence type="ECO:0000313" key="3">
    <source>
        <dbReference type="Proteomes" id="UP000179807"/>
    </source>
</evidence>
<feature type="region of interest" description="Disordered" evidence="1">
    <location>
        <begin position="626"/>
        <end position="656"/>
    </location>
</feature>
<sequence length="988" mass="113762">MKPIAQKFIDKAVSSATQHGATIFFSGTVLKHHVTSKGKDERILIISDQFAAYYSKKGDTPNYNYWIDIDDMCFESSMITLKFKGYDDMKFEYDKGTAPDLDQIISETIQRLVHPEEIEKMPGFQNQKNNFKRFYPTCKSMYSRFISHISSRNIKLNDNGKNMVRFILSQATSRLVFSSENIEKVIQYLIDSLRLSTHVESLYIPSVVGTDVFYALAVFLRKPSNIIHIKTSKQEIENFTRFCQSIWEKKDPANQLTALSFVDSDFDQYSLSELSNAISNSKINSLTFENPTNEDGNLEDHFFMSNFPELKLFGLSRMNINNLDNLLQKLSNIKVLSLTSLQNTDIKTIFETVSKANLSSLSFLNVSGNTCKPKTTVSSLPNTLQRLDASFVEFEDNSLVEFFTSIFQKKWKGLFKLSLSNIRASDKEISSLMKKMRRMEPVAQLSHFSWNGNTISEDFFSFLENFDQIKTLFLDCCFLECNSRTFNAFLDVLPALENLIVLSIKGDGSNSVVAQNFPKLCKIIKKSRSIQRLNVSFNAIGDEGISQIQSLIEASKQIIAVAFDGCKVSSIDKIIQMADNISNLKKSIFLDFPSFEIRDLLSRGSAPPNLLDDLRIKLKAAYLKTDENNDNQSDNDDDDHHKHKHHKHGDNNDKYYDSSAFWNMNIEEYKEPTTDEFPEYLTPKLLSVIEKGDQPQNNKNKRKYSNDDDYSESRDDDDDSDDRNKRRRKKNRRNSDSDDSDDNDYEDNDDSSDRNRKKKSNRNNKKSHRNRNSDSDDDDDSDDDYSNRRKRKSSKKINKKSRKRRDSDDSDRSDDDSDEDSDKSWKRRKDKKNKSSKRLAISDDEESDDDSYRGSRKKKSNNKRKRLQLSDDDSESDNPRRRNKKSSKRKTSRDSDSDDDSDDDDSYKNRNKNKSSKRNLKKSRRNLSNSDSENDSDSDSDGGSRGKKSGKDGIWKFPLEMSPNSEKKAIKQLEAKFSIKSLNEAIMS</sequence>
<organism evidence="2 3">
    <name type="scientific">Tritrichomonas foetus</name>
    <dbReference type="NCBI Taxonomy" id="1144522"/>
    <lineage>
        <taxon>Eukaryota</taxon>
        <taxon>Metamonada</taxon>
        <taxon>Parabasalia</taxon>
        <taxon>Tritrichomonadida</taxon>
        <taxon>Tritrichomonadidae</taxon>
        <taxon>Tritrichomonas</taxon>
    </lineage>
</organism>
<dbReference type="Proteomes" id="UP000179807">
    <property type="component" value="Unassembled WGS sequence"/>
</dbReference>
<dbReference type="GO" id="GO:0034315">
    <property type="term" value="P:regulation of Arp2/3 complex-mediated actin nucleation"/>
    <property type="evidence" value="ECO:0007669"/>
    <property type="project" value="TreeGrafter"/>
</dbReference>
<feature type="compositionally biased region" description="Basic residues" evidence="1">
    <location>
        <begin position="755"/>
        <end position="770"/>
    </location>
</feature>
<dbReference type="OrthoDB" id="427001at2759"/>
<dbReference type="EMBL" id="MLAK01000648">
    <property type="protein sequence ID" value="OHT09126.1"/>
    <property type="molecule type" value="Genomic_DNA"/>
</dbReference>
<dbReference type="VEuPathDB" id="TrichDB:TRFO_22138"/>
<gene>
    <name evidence="2" type="ORF">TRFO_22138</name>
</gene>
<dbReference type="RefSeq" id="XP_068362262.1">
    <property type="nucleotide sequence ID" value="XM_068502384.1"/>
</dbReference>
<dbReference type="SUPFAM" id="SSF52047">
    <property type="entry name" value="RNI-like"/>
    <property type="match status" value="1"/>
</dbReference>
<evidence type="ECO:0008006" key="4">
    <source>
        <dbReference type="Google" id="ProtNLM"/>
    </source>
</evidence>
<feature type="compositionally biased region" description="Acidic residues" evidence="1">
    <location>
        <begin position="896"/>
        <end position="905"/>
    </location>
</feature>
<name>A0A1J4KHI8_9EUKA</name>
<feature type="compositionally biased region" description="Basic residues" evidence="1">
    <location>
        <begin position="909"/>
        <end position="925"/>
    </location>
</feature>
<dbReference type="GO" id="GO:0005886">
    <property type="term" value="C:plasma membrane"/>
    <property type="evidence" value="ECO:0007669"/>
    <property type="project" value="TreeGrafter"/>
</dbReference>
<feature type="compositionally biased region" description="Acidic residues" evidence="1">
    <location>
        <begin position="737"/>
        <end position="750"/>
    </location>
</feature>
<dbReference type="GO" id="GO:0016477">
    <property type="term" value="P:cell migration"/>
    <property type="evidence" value="ECO:0007669"/>
    <property type="project" value="TreeGrafter"/>
</dbReference>
<dbReference type="AlphaFoldDB" id="A0A1J4KHI8"/>
<dbReference type="InterPro" id="IPR032675">
    <property type="entry name" value="LRR_dom_sf"/>
</dbReference>
<evidence type="ECO:0000313" key="2">
    <source>
        <dbReference type="EMBL" id="OHT09126.1"/>
    </source>
</evidence>
<proteinExistence type="predicted"/>
<protein>
    <recommendedName>
        <fullName evidence="4">Leucine Rich Repeat family protein</fullName>
    </recommendedName>
</protein>
<dbReference type="GO" id="GO:0030027">
    <property type="term" value="C:lamellipodium"/>
    <property type="evidence" value="ECO:0007669"/>
    <property type="project" value="TreeGrafter"/>
</dbReference>
<evidence type="ECO:0000256" key="1">
    <source>
        <dbReference type="SAM" id="MobiDB-lite"/>
    </source>
</evidence>
<dbReference type="PANTHER" id="PTHR24112">
    <property type="entry name" value="LEUCINE-RICH REPEAT, ISOFORM F-RELATED"/>
    <property type="match status" value="1"/>
</dbReference>
<dbReference type="GeneID" id="94837088"/>